<dbReference type="Proteomes" id="UP000004283">
    <property type="component" value="Unassembled WGS sequence"/>
</dbReference>
<dbReference type="HOGENOM" id="CLU_3161707_0_0_9"/>
<dbReference type="AlphaFoldDB" id="C2KHI8"/>
<name>C2KHI8_LEUMC</name>
<evidence type="ECO:0000313" key="2">
    <source>
        <dbReference type="Proteomes" id="UP000004283"/>
    </source>
</evidence>
<protein>
    <submittedName>
        <fullName evidence="1">Uncharacterized protein</fullName>
    </submittedName>
</protein>
<sequence>FGEDNESVTNSCTMAKAIVSEIIKPSSEKSVSQWLMLNSLNKRATFL</sequence>
<gene>
    <name evidence="1" type="ORF">HMPREF0555_0104</name>
</gene>
<organism evidence="1 2">
    <name type="scientific">Leuconostoc mesenteroides subsp. cremoris ATCC 19254</name>
    <dbReference type="NCBI Taxonomy" id="586220"/>
    <lineage>
        <taxon>Bacteria</taxon>
        <taxon>Bacillati</taxon>
        <taxon>Bacillota</taxon>
        <taxon>Bacilli</taxon>
        <taxon>Lactobacillales</taxon>
        <taxon>Lactobacillaceae</taxon>
        <taxon>Leuconostoc</taxon>
    </lineage>
</organism>
<comment type="caution">
    <text evidence="1">The sequence shown here is derived from an EMBL/GenBank/DDBJ whole genome shotgun (WGS) entry which is preliminary data.</text>
</comment>
<proteinExistence type="predicted"/>
<reference evidence="1 2" key="1">
    <citation type="submission" date="2009-04" db="EMBL/GenBank/DDBJ databases">
        <authorList>
            <person name="Qin X."/>
            <person name="Bachman B."/>
            <person name="Battles P."/>
            <person name="Bell A."/>
            <person name="Bess C."/>
            <person name="Bickham C."/>
            <person name="Chaboub L."/>
            <person name="Chen D."/>
            <person name="Coyle M."/>
            <person name="Deiros D.R."/>
            <person name="Dinh H."/>
            <person name="Forbes L."/>
            <person name="Fowler G."/>
            <person name="Francisco L."/>
            <person name="Fu Q."/>
            <person name="Gubbala S."/>
            <person name="Hale W."/>
            <person name="Han Y."/>
            <person name="Hemphill L."/>
            <person name="Highlander S.K."/>
            <person name="Hirani K."/>
            <person name="Hogues M."/>
            <person name="Jackson L."/>
            <person name="Jakkamsetti A."/>
            <person name="Javaid M."/>
            <person name="Jiang H."/>
            <person name="Korchina V."/>
            <person name="Kovar C."/>
            <person name="Lara F."/>
            <person name="Lee S."/>
            <person name="Mata R."/>
            <person name="Mathew T."/>
            <person name="Moen C."/>
            <person name="Morales K."/>
            <person name="Munidasa M."/>
            <person name="Nazareth L."/>
            <person name="Ngo R."/>
            <person name="Nguyen L."/>
            <person name="Okwuonu G."/>
            <person name="Ongeri F."/>
            <person name="Patil S."/>
            <person name="Petrosino J."/>
            <person name="Pham C."/>
            <person name="Pham P."/>
            <person name="Pu L.-L."/>
            <person name="Puazo M."/>
            <person name="Raj R."/>
            <person name="Reid J."/>
            <person name="Rouhana J."/>
            <person name="Saada N."/>
            <person name="Shang Y."/>
            <person name="Simmons D."/>
            <person name="Thornton R."/>
            <person name="Warren J."/>
            <person name="Weissenberger G."/>
            <person name="Zhang J."/>
            <person name="Zhang L."/>
            <person name="Zhou C."/>
            <person name="Zhu D."/>
            <person name="Muzny D."/>
            <person name="Worley K."/>
            <person name="Gibbs R."/>
        </authorList>
    </citation>
    <scope>NUCLEOTIDE SEQUENCE [LARGE SCALE GENOMIC DNA]</scope>
    <source>
        <strain evidence="1 2">ATCC 19254</strain>
    </source>
</reference>
<accession>C2KHI8</accession>
<feature type="non-terminal residue" evidence="1">
    <location>
        <position position="1"/>
    </location>
</feature>
<dbReference type="EMBL" id="ACKV01000004">
    <property type="protein sequence ID" value="EEJ43320.1"/>
    <property type="molecule type" value="Genomic_DNA"/>
</dbReference>
<evidence type="ECO:0000313" key="1">
    <source>
        <dbReference type="EMBL" id="EEJ43320.1"/>
    </source>
</evidence>